<dbReference type="Proteomes" id="UP000034050">
    <property type="component" value="Unassembled WGS sequence"/>
</dbReference>
<dbReference type="STRING" id="1618446.UV61_C0015G0020"/>
<gene>
    <name evidence="3" type="ORF">UV61_C0015G0020</name>
</gene>
<dbReference type="Pfam" id="PF02502">
    <property type="entry name" value="LacAB_rpiB"/>
    <property type="match status" value="1"/>
</dbReference>
<dbReference type="InterPro" id="IPR036569">
    <property type="entry name" value="RpiB_LacA_LacB_sf"/>
</dbReference>
<dbReference type="EMBL" id="LCFD01000015">
    <property type="protein sequence ID" value="KKS85806.1"/>
    <property type="molecule type" value="Genomic_DNA"/>
</dbReference>
<dbReference type="GO" id="GO:0004751">
    <property type="term" value="F:ribose-5-phosphate isomerase activity"/>
    <property type="evidence" value="ECO:0007669"/>
    <property type="project" value="TreeGrafter"/>
</dbReference>
<evidence type="ECO:0000256" key="2">
    <source>
        <dbReference type="PIRSR" id="PIRSR005384-1"/>
    </source>
</evidence>
<feature type="active site" description="Proton acceptor" evidence="2">
    <location>
        <position position="73"/>
    </location>
</feature>
<feature type="active site" description="Proton donor" evidence="2">
    <location>
        <position position="106"/>
    </location>
</feature>
<dbReference type="InterPro" id="IPR003500">
    <property type="entry name" value="RpiB_LacA_LacB"/>
</dbReference>
<dbReference type="AlphaFoldDB" id="A0A0G1ERV8"/>
<organism evidence="3 4">
    <name type="scientific">Candidatus Gottesmanbacteria bacterium GW2011_GWB1_43_11</name>
    <dbReference type="NCBI Taxonomy" id="1618446"/>
    <lineage>
        <taxon>Bacteria</taxon>
        <taxon>Candidatus Gottesmaniibacteriota</taxon>
    </lineage>
</organism>
<comment type="similarity">
    <text evidence="1">Belongs to the LacAB/RpiB family.</text>
</comment>
<dbReference type="NCBIfam" id="TIGR00689">
    <property type="entry name" value="rpiB_lacA_lacB"/>
    <property type="match status" value="1"/>
</dbReference>
<proteinExistence type="inferred from homology"/>
<comment type="caution">
    <text evidence="3">The sequence shown here is derived from an EMBL/GenBank/DDBJ whole genome shotgun (WGS) entry which is preliminary data.</text>
</comment>
<dbReference type="PIRSF" id="PIRSF005384">
    <property type="entry name" value="RpiB_LacA_B"/>
    <property type="match status" value="1"/>
</dbReference>
<protein>
    <submittedName>
        <fullName evidence="3">Ribose 5-phosphate isomerase B</fullName>
    </submittedName>
</protein>
<dbReference type="Gene3D" id="3.40.1400.10">
    <property type="entry name" value="Sugar-phosphate isomerase, RpiB/LacA/LacB"/>
    <property type="match status" value="1"/>
</dbReference>
<evidence type="ECO:0000256" key="1">
    <source>
        <dbReference type="ARBA" id="ARBA00008754"/>
    </source>
</evidence>
<dbReference type="GO" id="GO:0009052">
    <property type="term" value="P:pentose-phosphate shunt, non-oxidative branch"/>
    <property type="evidence" value="ECO:0007669"/>
    <property type="project" value="TreeGrafter"/>
</dbReference>
<dbReference type="PANTHER" id="PTHR30345">
    <property type="entry name" value="RIBOSE-5-PHOSPHATE ISOMERASE B"/>
    <property type="match status" value="1"/>
</dbReference>
<accession>A0A0G1ERV8</accession>
<dbReference type="NCBIfam" id="NF004051">
    <property type="entry name" value="PRK05571.1"/>
    <property type="match status" value="1"/>
</dbReference>
<dbReference type="PANTHER" id="PTHR30345:SF0">
    <property type="entry name" value="DNA DAMAGE-REPAIR_TOLERATION PROTEIN DRT102"/>
    <property type="match status" value="1"/>
</dbReference>
<evidence type="ECO:0000313" key="4">
    <source>
        <dbReference type="Proteomes" id="UP000034050"/>
    </source>
</evidence>
<dbReference type="GO" id="GO:0019316">
    <property type="term" value="P:D-allose catabolic process"/>
    <property type="evidence" value="ECO:0007669"/>
    <property type="project" value="TreeGrafter"/>
</dbReference>
<keyword evidence="3" id="KW-0413">Isomerase</keyword>
<evidence type="ECO:0000313" key="3">
    <source>
        <dbReference type="EMBL" id="KKS85806.1"/>
    </source>
</evidence>
<reference evidence="3 4" key="1">
    <citation type="journal article" date="2015" name="Nature">
        <title>rRNA introns, odd ribosomes, and small enigmatic genomes across a large radiation of phyla.</title>
        <authorList>
            <person name="Brown C.T."/>
            <person name="Hug L.A."/>
            <person name="Thomas B.C."/>
            <person name="Sharon I."/>
            <person name="Castelle C.J."/>
            <person name="Singh A."/>
            <person name="Wilkins M.J."/>
            <person name="Williams K.H."/>
            <person name="Banfield J.F."/>
        </authorList>
    </citation>
    <scope>NUCLEOTIDE SEQUENCE [LARGE SCALE GENOMIC DNA]</scope>
</reference>
<name>A0A0G1ERV8_9BACT</name>
<sequence length="161" mass="18259">MIYLGADHGGFKLKEKIKQWLSEWKLPYEDLGAHKLDPEDDYPQFAFTVAEKVAQADDMTQAWKKRAKGVLVCRSAAGVVIAANKIKDIRAVAVTDLKSAKHSREHNDANVLGLSGDWMSEAQAKDIVKVWLDSEFSHEKRHERRVDQIREKEYRCGCGSC</sequence>
<dbReference type="SUPFAM" id="SSF89623">
    <property type="entry name" value="Ribose/Galactose isomerase RpiB/AlsB"/>
    <property type="match status" value="1"/>
</dbReference>